<feature type="transmembrane region" description="Helical" evidence="7">
    <location>
        <begin position="95"/>
        <end position="119"/>
    </location>
</feature>
<feature type="compositionally biased region" description="Low complexity" evidence="6">
    <location>
        <begin position="326"/>
        <end position="337"/>
    </location>
</feature>
<feature type="transmembrane region" description="Helical" evidence="7">
    <location>
        <begin position="171"/>
        <end position="199"/>
    </location>
</feature>
<feature type="transmembrane region" description="Helical" evidence="7">
    <location>
        <begin position="53"/>
        <end position="75"/>
    </location>
</feature>
<comment type="caution">
    <text evidence="9">The sequence shown here is derived from an EMBL/GenBank/DDBJ whole genome shotgun (WGS) entry which is preliminary data.</text>
</comment>
<dbReference type="AlphaFoldDB" id="A0A8H4LN04"/>
<comment type="subcellular location">
    <subcellularLocation>
        <location evidence="1">Membrane</location>
        <topology evidence="1">Multi-pass membrane protein</topology>
    </subcellularLocation>
</comment>
<accession>A0A8H4LN04</accession>
<dbReference type="PANTHER" id="PTHR33048:SF96">
    <property type="entry name" value="INTEGRAL MEMBRANE PROTEIN"/>
    <property type="match status" value="1"/>
</dbReference>
<keyword evidence="4 7" id="KW-0472">Membrane</keyword>
<dbReference type="Proteomes" id="UP000554235">
    <property type="component" value="Unassembled WGS sequence"/>
</dbReference>
<dbReference type="EMBL" id="JAADYS010000243">
    <property type="protein sequence ID" value="KAF4471177.1"/>
    <property type="molecule type" value="Genomic_DNA"/>
</dbReference>
<dbReference type="GO" id="GO:0016020">
    <property type="term" value="C:membrane"/>
    <property type="evidence" value="ECO:0007669"/>
    <property type="project" value="UniProtKB-SubCell"/>
</dbReference>
<keyword evidence="3 7" id="KW-1133">Transmembrane helix</keyword>
<evidence type="ECO:0000256" key="5">
    <source>
        <dbReference type="ARBA" id="ARBA00038359"/>
    </source>
</evidence>
<proteinExistence type="inferred from homology"/>
<evidence type="ECO:0000256" key="4">
    <source>
        <dbReference type="ARBA" id="ARBA00023136"/>
    </source>
</evidence>
<feature type="transmembrane region" description="Helical" evidence="7">
    <location>
        <begin position="20"/>
        <end position="41"/>
    </location>
</feature>
<evidence type="ECO:0000259" key="8">
    <source>
        <dbReference type="Pfam" id="PF20684"/>
    </source>
</evidence>
<evidence type="ECO:0000313" key="10">
    <source>
        <dbReference type="Proteomes" id="UP000554235"/>
    </source>
</evidence>
<evidence type="ECO:0000256" key="3">
    <source>
        <dbReference type="ARBA" id="ARBA00022989"/>
    </source>
</evidence>
<dbReference type="Pfam" id="PF20684">
    <property type="entry name" value="Fung_rhodopsin"/>
    <property type="match status" value="1"/>
</dbReference>
<dbReference type="PANTHER" id="PTHR33048">
    <property type="entry name" value="PTH11-LIKE INTEGRAL MEMBRANE PROTEIN (AFU_ORTHOLOGUE AFUA_5G11245)"/>
    <property type="match status" value="1"/>
</dbReference>
<gene>
    <name evidence="9" type="ORF">FALBO_1920</name>
</gene>
<name>A0A8H4LN04_9HYPO</name>
<feature type="domain" description="Rhodopsin" evidence="8">
    <location>
        <begin position="37"/>
        <end position="287"/>
    </location>
</feature>
<evidence type="ECO:0000256" key="1">
    <source>
        <dbReference type="ARBA" id="ARBA00004141"/>
    </source>
</evidence>
<reference evidence="9 10" key="1">
    <citation type="submission" date="2020-01" db="EMBL/GenBank/DDBJ databases">
        <title>Identification and distribution of gene clusters putatively required for synthesis of sphingolipid metabolism inhibitors in phylogenetically diverse species of the filamentous fungus Fusarium.</title>
        <authorList>
            <person name="Kim H.-S."/>
            <person name="Busman M."/>
            <person name="Brown D.W."/>
            <person name="Divon H."/>
            <person name="Uhlig S."/>
            <person name="Proctor R.H."/>
        </authorList>
    </citation>
    <scope>NUCLEOTIDE SEQUENCE [LARGE SCALE GENOMIC DNA]</scope>
    <source>
        <strain evidence="9 10">NRRL 20459</strain>
    </source>
</reference>
<sequence length="370" mass="41345">MATVTPPDPLPPDQNVGPILLGVSSVLIALAVITTCLRIWVRAALRCLKWDDCTIVVATVLGVARFAIQVAQVDVGNGRHRWFIPHDNYVRNNMLGWVAQLLLFASICLVKISILLLLLRIKDSRGLKYSAWVVMAGLVVTNFGCIIILLAECDHIDGYWTGVRKCWDPRVRIYSIYFTIAYSIVTDIICSLLPMLAVWKVRLPMKTKMSVWALMSLGLMQVKAWWTVGAQLIDMVHSATGFGVARAASLGIKTVDLSWVYAITAIWSNLELYLAIAGANLALSRSLWGYFFGDKKKQLNQSSYAKPGSNSNSAFTNSRFRHDTMPRSPRVPSPSRSDNSDIPLGPRINKRTDIWVREETVSDEYIDRVT</sequence>
<feature type="region of interest" description="Disordered" evidence="6">
    <location>
        <begin position="302"/>
        <end position="345"/>
    </location>
</feature>
<feature type="compositionally biased region" description="Polar residues" evidence="6">
    <location>
        <begin position="302"/>
        <end position="318"/>
    </location>
</feature>
<evidence type="ECO:0000256" key="6">
    <source>
        <dbReference type="SAM" id="MobiDB-lite"/>
    </source>
</evidence>
<comment type="similarity">
    <text evidence="5">Belongs to the SAT4 family.</text>
</comment>
<dbReference type="InterPro" id="IPR049326">
    <property type="entry name" value="Rhodopsin_dom_fungi"/>
</dbReference>
<dbReference type="OrthoDB" id="5331848at2759"/>
<keyword evidence="10" id="KW-1185">Reference proteome</keyword>
<evidence type="ECO:0000256" key="7">
    <source>
        <dbReference type="SAM" id="Phobius"/>
    </source>
</evidence>
<evidence type="ECO:0000313" key="9">
    <source>
        <dbReference type="EMBL" id="KAF4471177.1"/>
    </source>
</evidence>
<organism evidence="9 10">
    <name type="scientific">Fusarium albosuccineum</name>
    <dbReference type="NCBI Taxonomy" id="1237068"/>
    <lineage>
        <taxon>Eukaryota</taxon>
        <taxon>Fungi</taxon>
        <taxon>Dikarya</taxon>
        <taxon>Ascomycota</taxon>
        <taxon>Pezizomycotina</taxon>
        <taxon>Sordariomycetes</taxon>
        <taxon>Hypocreomycetidae</taxon>
        <taxon>Hypocreales</taxon>
        <taxon>Nectriaceae</taxon>
        <taxon>Fusarium</taxon>
        <taxon>Fusarium decemcellulare species complex</taxon>
    </lineage>
</organism>
<evidence type="ECO:0000256" key="2">
    <source>
        <dbReference type="ARBA" id="ARBA00022692"/>
    </source>
</evidence>
<feature type="transmembrane region" description="Helical" evidence="7">
    <location>
        <begin position="259"/>
        <end position="283"/>
    </location>
</feature>
<feature type="transmembrane region" description="Helical" evidence="7">
    <location>
        <begin position="211"/>
        <end position="228"/>
    </location>
</feature>
<dbReference type="InterPro" id="IPR052337">
    <property type="entry name" value="SAT4-like"/>
</dbReference>
<feature type="transmembrane region" description="Helical" evidence="7">
    <location>
        <begin position="131"/>
        <end position="151"/>
    </location>
</feature>
<keyword evidence="2 7" id="KW-0812">Transmembrane</keyword>
<protein>
    <submittedName>
        <fullName evidence="9">Integral membrane</fullName>
    </submittedName>
</protein>